<sequence>MASSPVPELAEPAAACAERLLAADSVLLASHIDADGLTSAAIAATALERAGIPFETVFAKQLDEDEIAAIAATDHDTALFTDFGSGQLDIIADHEAAGDFTPVIADHHQPADATTEYHLNPLLYGLDGATELSGAGATYVLARALGKTKSATDGGVTADASVTDEPARDNRDLAALAVVGAVGDRQAGVDGLTGANEGIVEEGVAAGVVEAGTDITLYGKQTRPLPKLLEYATEARIPGISNDTAGAIEFLSELDLQLETDDGWRCWVDLTDEERQTLLSALIQRAVASGVPADRIDDLVGTSYQLAAEEPGTVLRDASEFSTLLNATARYERADVGLAVCLGDREEAFEQARTLLRNHRKNLSQGVDWVTNEGVTTEDNIQWFDAGDEIRATIVGIIAGMAIGESGISRNQPIIGFAEDSDEEIKVSARGNHALTAEGLDLSVVMRDAARAVDGDGGGHDVAAGATIPAGEQAAFVAVADEIVGEQLSS</sequence>
<evidence type="ECO:0000259" key="3">
    <source>
        <dbReference type="Pfam" id="PF21763"/>
    </source>
</evidence>
<dbReference type="AlphaFoldDB" id="A0A544QNH1"/>
<evidence type="ECO:0000313" key="4">
    <source>
        <dbReference type="EMBL" id="TQQ80466.1"/>
    </source>
</evidence>
<dbReference type="InterPro" id="IPR001667">
    <property type="entry name" value="DDH_dom"/>
</dbReference>
<dbReference type="InterPro" id="IPR051673">
    <property type="entry name" value="SSDNA_exonuclease_RecJ"/>
</dbReference>
<dbReference type="PANTHER" id="PTHR30255:SF3">
    <property type="entry name" value="SINGLE-STRANDED-DNA-SPECIFIC EXONUCLEASE RECJ"/>
    <property type="match status" value="1"/>
</dbReference>
<proteinExistence type="predicted"/>
<feature type="domain" description="DHH-CID" evidence="3">
    <location>
        <begin position="217"/>
        <end position="300"/>
    </location>
</feature>
<comment type="caution">
    <text evidence="4">The sequence shown here is derived from an EMBL/GenBank/DDBJ whole genome shotgun (WGS) entry which is preliminary data.</text>
</comment>
<gene>
    <name evidence="4" type="ORF">EWF95_08225</name>
</gene>
<organism evidence="4 5">
    <name type="scientific">Halonotius roseus</name>
    <dbReference type="NCBI Taxonomy" id="2511997"/>
    <lineage>
        <taxon>Archaea</taxon>
        <taxon>Methanobacteriati</taxon>
        <taxon>Methanobacteriota</taxon>
        <taxon>Stenosarchaea group</taxon>
        <taxon>Halobacteria</taxon>
        <taxon>Halobacteriales</taxon>
        <taxon>Haloferacaceae</taxon>
        <taxon>Halonotius</taxon>
    </lineage>
</organism>
<dbReference type="OrthoDB" id="36101at2157"/>
<dbReference type="GO" id="GO:0003676">
    <property type="term" value="F:nucleic acid binding"/>
    <property type="evidence" value="ECO:0007669"/>
    <property type="project" value="InterPro"/>
</dbReference>
<dbReference type="Proteomes" id="UP000315385">
    <property type="component" value="Unassembled WGS sequence"/>
</dbReference>
<evidence type="ECO:0000259" key="2">
    <source>
        <dbReference type="Pfam" id="PF02272"/>
    </source>
</evidence>
<evidence type="ECO:0000313" key="5">
    <source>
        <dbReference type="Proteomes" id="UP000315385"/>
    </source>
</evidence>
<dbReference type="EMBL" id="SESI01000002">
    <property type="protein sequence ID" value="TQQ80466.1"/>
    <property type="molecule type" value="Genomic_DNA"/>
</dbReference>
<protein>
    <submittedName>
        <fullName evidence="4">DHH family phosphoesterase</fullName>
    </submittedName>
</protein>
<name>A0A544QNH1_9EURY</name>
<dbReference type="InterPro" id="IPR048515">
    <property type="entry name" value="DHH_CID"/>
</dbReference>
<keyword evidence="5" id="KW-1185">Reference proteome</keyword>
<evidence type="ECO:0000259" key="1">
    <source>
        <dbReference type="Pfam" id="PF01368"/>
    </source>
</evidence>
<feature type="domain" description="DHHA1" evidence="2">
    <location>
        <begin position="388"/>
        <end position="485"/>
    </location>
</feature>
<dbReference type="Gene3D" id="3.10.310.30">
    <property type="match status" value="1"/>
</dbReference>
<dbReference type="SUPFAM" id="SSF64182">
    <property type="entry name" value="DHH phosphoesterases"/>
    <property type="match status" value="1"/>
</dbReference>
<dbReference type="Pfam" id="PF01368">
    <property type="entry name" value="DHH"/>
    <property type="match status" value="1"/>
</dbReference>
<dbReference type="Pfam" id="PF21763">
    <property type="entry name" value="DHH_CID"/>
    <property type="match status" value="1"/>
</dbReference>
<dbReference type="Pfam" id="PF02272">
    <property type="entry name" value="DHHA1"/>
    <property type="match status" value="1"/>
</dbReference>
<dbReference type="PANTHER" id="PTHR30255">
    <property type="entry name" value="SINGLE-STRANDED-DNA-SPECIFIC EXONUCLEASE RECJ"/>
    <property type="match status" value="1"/>
</dbReference>
<feature type="domain" description="DDH" evidence="1">
    <location>
        <begin position="26"/>
        <end position="143"/>
    </location>
</feature>
<reference evidence="4 5" key="1">
    <citation type="submission" date="2019-02" db="EMBL/GenBank/DDBJ databases">
        <title>Halonotius sp. a new haloqrchaeon isolated from saline water.</title>
        <authorList>
            <person name="Duran-Viseras A."/>
            <person name="Sanchez-Porro C."/>
            <person name="Ventosa A."/>
        </authorList>
    </citation>
    <scope>NUCLEOTIDE SEQUENCE [LARGE SCALE GENOMIC DNA]</scope>
    <source>
        <strain evidence="4 5">F9-27</strain>
    </source>
</reference>
<dbReference type="InterPro" id="IPR003156">
    <property type="entry name" value="DHHA1_dom"/>
</dbReference>
<dbReference type="RefSeq" id="WP_142443579.1">
    <property type="nucleotide sequence ID" value="NZ_SESI01000002.1"/>
</dbReference>
<dbReference type="Gene3D" id="3.90.1640.30">
    <property type="match status" value="1"/>
</dbReference>
<accession>A0A544QNH1</accession>
<dbReference type="InterPro" id="IPR038763">
    <property type="entry name" value="DHH_sf"/>
</dbReference>